<name>A0A160PJZ7_9HYPH</name>
<sequence>MRFRRARKTASGAVLPRGPRIDPGSVGPSRRSVGAPLWLLQTDALGSAGGAGVGAEQIDGQAIDGETRDRPDPAGEAALPAAARRLRLLTYNVRHCRGTDGRVAPERVARVIAALEPDIVALQEVDVGRARTGGLDQAEEIARLVGMFTHFHPALHIEEERYGDALLTHLPSRLRRAGPLPGLLRRPSLEPRGALWVEVTAGGTALQVLTTHFGLLGAERIAQAEALLGPDWLGDPACRAPTVLLGDFNATGWSRAYRRLSRGLTDARRLTGERGWRRGGASFPSRFPLLRIDHVFVSAQVGVERVAVVDTPLARQASDHLPVLAEIRIGPG</sequence>
<dbReference type="OrthoDB" id="9813425at2"/>
<dbReference type="SUPFAM" id="SSF56219">
    <property type="entry name" value="DNase I-like"/>
    <property type="match status" value="1"/>
</dbReference>
<dbReference type="Gene3D" id="3.60.10.10">
    <property type="entry name" value="Endonuclease/exonuclease/phosphatase"/>
    <property type="match status" value="1"/>
</dbReference>
<dbReference type="Pfam" id="PF03372">
    <property type="entry name" value="Exo_endo_phos"/>
    <property type="match status" value="1"/>
</dbReference>
<keyword evidence="3" id="KW-0540">Nuclease</keyword>
<accession>A0A160PJZ7</accession>
<dbReference type="InterPro" id="IPR051916">
    <property type="entry name" value="GPI-anchor_lipid_remodeler"/>
</dbReference>
<evidence type="ECO:0000313" key="4">
    <source>
        <dbReference type="Proteomes" id="UP000218288"/>
    </source>
</evidence>
<dbReference type="InterPro" id="IPR005135">
    <property type="entry name" value="Endo/exonuclease/phosphatase"/>
</dbReference>
<protein>
    <submittedName>
        <fullName evidence="3">Endonuclease</fullName>
    </submittedName>
</protein>
<organism evidence="3 4">
    <name type="scientific">Methylorubrum populi</name>
    <dbReference type="NCBI Taxonomy" id="223967"/>
    <lineage>
        <taxon>Bacteria</taxon>
        <taxon>Pseudomonadati</taxon>
        <taxon>Pseudomonadota</taxon>
        <taxon>Alphaproteobacteria</taxon>
        <taxon>Hyphomicrobiales</taxon>
        <taxon>Methylobacteriaceae</taxon>
        <taxon>Methylorubrum</taxon>
    </lineage>
</organism>
<keyword evidence="3" id="KW-0378">Hydrolase</keyword>
<dbReference type="AlphaFoldDB" id="A0A160PJZ7"/>
<feature type="domain" description="Endonuclease/exonuclease/phosphatase" evidence="2">
    <location>
        <begin position="89"/>
        <end position="320"/>
    </location>
</feature>
<dbReference type="EMBL" id="AP014809">
    <property type="protein sequence ID" value="BAU93305.1"/>
    <property type="molecule type" value="Genomic_DNA"/>
</dbReference>
<proteinExistence type="predicted"/>
<dbReference type="PANTHER" id="PTHR14859:SF15">
    <property type="entry name" value="ENDONUCLEASE_EXONUCLEASE_PHOSPHATASE DOMAIN-CONTAINING PROTEIN"/>
    <property type="match status" value="1"/>
</dbReference>
<dbReference type="PANTHER" id="PTHR14859">
    <property type="entry name" value="CALCOFLUOR WHITE HYPERSENSITIVE PROTEIN PRECURSOR"/>
    <property type="match status" value="1"/>
</dbReference>
<evidence type="ECO:0000259" key="2">
    <source>
        <dbReference type="Pfam" id="PF03372"/>
    </source>
</evidence>
<gene>
    <name evidence="3" type="ORF">MPPM_4700</name>
</gene>
<dbReference type="GO" id="GO:0004519">
    <property type="term" value="F:endonuclease activity"/>
    <property type="evidence" value="ECO:0007669"/>
    <property type="project" value="UniProtKB-KW"/>
</dbReference>
<dbReference type="GO" id="GO:0006506">
    <property type="term" value="P:GPI anchor biosynthetic process"/>
    <property type="evidence" value="ECO:0007669"/>
    <property type="project" value="TreeGrafter"/>
</dbReference>
<evidence type="ECO:0000256" key="1">
    <source>
        <dbReference type="SAM" id="MobiDB-lite"/>
    </source>
</evidence>
<dbReference type="Proteomes" id="UP000218288">
    <property type="component" value="Chromosome"/>
</dbReference>
<dbReference type="GO" id="GO:0016020">
    <property type="term" value="C:membrane"/>
    <property type="evidence" value="ECO:0007669"/>
    <property type="project" value="GOC"/>
</dbReference>
<feature type="region of interest" description="Disordered" evidence="1">
    <location>
        <begin position="1"/>
        <end position="29"/>
    </location>
</feature>
<evidence type="ECO:0000313" key="3">
    <source>
        <dbReference type="EMBL" id="BAU93305.1"/>
    </source>
</evidence>
<keyword evidence="3" id="KW-0255">Endonuclease</keyword>
<dbReference type="InterPro" id="IPR036691">
    <property type="entry name" value="Endo/exonu/phosph_ase_sf"/>
</dbReference>
<reference evidence="3 4" key="1">
    <citation type="journal article" date="2016" name="Genome Announc.">
        <title>Complete Genome Sequence of Methylobacterium populi P-1M, Isolated from Pink-Pigmented Household Biofilm.</title>
        <authorList>
            <person name="Morohoshi T."/>
            <person name="Ikeda T."/>
        </authorList>
    </citation>
    <scope>NUCLEOTIDE SEQUENCE [LARGE SCALE GENOMIC DNA]</scope>
    <source>
        <strain evidence="3 4">P-1M</strain>
    </source>
</reference>